<reference evidence="2 3" key="1">
    <citation type="submission" date="2019-11" db="EMBL/GenBank/DDBJ databases">
        <title>Complete genome sequence of Corynebacterium kalinowskii 1959, a novel Corynebacterium species isolated from soil of a small paddock in Vilsendorf, Germany.</title>
        <authorList>
            <person name="Schaffert L."/>
            <person name="Ruwe M."/>
            <person name="Milse J."/>
            <person name="Hanuschka K."/>
            <person name="Ortseifen V."/>
            <person name="Droste J."/>
            <person name="Brandt D."/>
            <person name="Schlueter L."/>
            <person name="Kutter Y."/>
            <person name="Vinke S."/>
            <person name="Viehoefer P."/>
            <person name="Jacob L."/>
            <person name="Luebke N.-C."/>
            <person name="Schulte-Berndt E."/>
            <person name="Hain C."/>
            <person name="Linder M."/>
            <person name="Schmidt P."/>
            <person name="Wollenschlaeger L."/>
            <person name="Luttermann T."/>
            <person name="Thieme E."/>
            <person name="Hassa J."/>
            <person name="Haak M."/>
            <person name="Wittchen M."/>
            <person name="Mentz A."/>
            <person name="Persicke M."/>
            <person name="Busche T."/>
            <person name="Ruckert C."/>
        </authorList>
    </citation>
    <scope>NUCLEOTIDE SEQUENCE [LARGE SCALE GENOMIC DNA]</scope>
    <source>
        <strain evidence="2 3">2039</strain>
    </source>
</reference>
<name>A0A6B8W6R6_9CORY</name>
<organism evidence="2 3">
    <name type="scientific">Corynebacterium occultum</name>
    <dbReference type="NCBI Taxonomy" id="2675219"/>
    <lineage>
        <taxon>Bacteria</taxon>
        <taxon>Bacillati</taxon>
        <taxon>Actinomycetota</taxon>
        <taxon>Actinomycetes</taxon>
        <taxon>Mycobacteriales</taxon>
        <taxon>Corynebacteriaceae</taxon>
        <taxon>Corynebacterium</taxon>
    </lineage>
</organism>
<dbReference type="KEGG" id="cok:COCCU_12055"/>
<proteinExistence type="predicted"/>
<protein>
    <submittedName>
        <fullName evidence="2">Uncharacterized protein</fullName>
    </submittedName>
</protein>
<evidence type="ECO:0000313" key="3">
    <source>
        <dbReference type="Proteomes" id="UP000424462"/>
    </source>
</evidence>
<feature type="transmembrane region" description="Helical" evidence="1">
    <location>
        <begin position="47"/>
        <end position="67"/>
    </location>
</feature>
<evidence type="ECO:0000256" key="1">
    <source>
        <dbReference type="SAM" id="Phobius"/>
    </source>
</evidence>
<gene>
    <name evidence="2" type="ORF">COCCU_12055</name>
</gene>
<dbReference type="AlphaFoldDB" id="A0A6B8W6R6"/>
<feature type="transmembrane region" description="Helical" evidence="1">
    <location>
        <begin position="147"/>
        <end position="169"/>
    </location>
</feature>
<evidence type="ECO:0000313" key="2">
    <source>
        <dbReference type="EMBL" id="QGU08311.1"/>
    </source>
</evidence>
<dbReference type="Proteomes" id="UP000424462">
    <property type="component" value="Chromosome"/>
</dbReference>
<accession>A0A6B8W6R6</accession>
<sequence>MTFLSAFSGRSRGVREKRAVARVLLFAYIFFILVTGFLQNMGQTEEWGFVWVVGNTVVMVLVSFALLPDVRHRLSIIRRRDFRPAMSWTLLPGLFAFIAPYSLSGDIILPPGVGERLVLGDSGITYCFLTPVFLSLLLCFHPGIHSGTLSVISFAGLGFGLFNMLTWFLLNPESWWMGVLHLPLLILSLSGLVIARWSIDRAPELPARNFSPPIMKA</sequence>
<keyword evidence="1" id="KW-1133">Transmembrane helix</keyword>
<keyword evidence="1" id="KW-0472">Membrane</keyword>
<feature type="transmembrane region" description="Helical" evidence="1">
    <location>
        <begin position="123"/>
        <end position="140"/>
    </location>
</feature>
<dbReference type="EMBL" id="CP046455">
    <property type="protein sequence ID" value="QGU08311.1"/>
    <property type="molecule type" value="Genomic_DNA"/>
</dbReference>
<feature type="transmembrane region" description="Helical" evidence="1">
    <location>
        <begin position="87"/>
        <end position="103"/>
    </location>
</feature>
<feature type="transmembrane region" description="Helical" evidence="1">
    <location>
        <begin position="20"/>
        <end position="41"/>
    </location>
</feature>
<keyword evidence="1" id="KW-0812">Transmembrane</keyword>
<keyword evidence="3" id="KW-1185">Reference proteome</keyword>
<feature type="transmembrane region" description="Helical" evidence="1">
    <location>
        <begin position="175"/>
        <end position="195"/>
    </location>
</feature>